<dbReference type="PRINTS" id="PR00385">
    <property type="entry name" value="P450"/>
</dbReference>
<keyword evidence="2" id="KW-0106">Calcium</keyword>
<gene>
    <name evidence="4" type="ORF">V6N12_057893</name>
</gene>
<evidence type="ECO:0000256" key="1">
    <source>
        <dbReference type="ARBA" id="ARBA00022723"/>
    </source>
</evidence>
<organism evidence="4 5">
    <name type="scientific">Hibiscus sabdariffa</name>
    <name type="common">roselle</name>
    <dbReference type="NCBI Taxonomy" id="183260"/>
    <lineage>
        <taxon>Eukaryota</taxon>
        <taxon>Viridiplantae</taxon>
        <taxon>Streptophyta</taxon>
        <taxon>Embryophyta</taxon>
        <taxon>Tracheophyta</taxon>
        <taxon>Spermatophyta</taxon>
        <taxon>Magnoliopsida</taxon>
        <taxon>eudicotyledons</taxon>
        <taxon>Gunneridae</taxon>
        <taxon>Pentapetalae</taxon>
        <taxon>rosids</taxon>
        <taxon>malvids</taxon>
        <taxon>Malvales</taxon>
        <taxon>Malvaceae</taxon>
        <taxon>Malvoideae</taxon>
        <taxon>Hibiscus</taxon>
    </lineage>
</organism>
<dbReference type="Gene3D" id="2.60.40.150">
    <property type="entry name" value="C2 domain"/>
    <property type="match status" value="1"/>
</dbReference>
<dbReference type="InterPro" id="IPR000008">
    <property type="entry name" value="C2_dom"/>
</dbReference>
<evidence type="ECO:0000313" key="5">
    <source>
        <dbReference type="Proteomes" id="UP001472677"/>
    </source>
</evidence>
<dbReference type="PANTHER" id="PTHR46502:SF15">
    <property type="entry name" value="16 KDA PHLOEM PROTEIN 1"/>
    <property type="match status" value="1"/>
</dbReference>
<reference evidence="4 5" key="1">
    <citation type="journal article" date="2024" name="G3 (Bethesda)">
        <title>Genome assembly of Hibiscus sabdariffa L. provides insights into metabolisms of medicinal natural products.</title>
        <authorList>
            <person name="Kim T."/>
        </authorList>
    </citation>
    <scope>NUCLEOTIDE SEQUENCE [LARGE SCALE GENOMIC DNA]</scope>
    <source>
        <strain evidence="4">TK-2024</strain>
        <tissue evidence="4">Old leaves</tissue>
    </source>
</reference>
<dbReference type="Pfam" id="PF00168">
    <property type="entry name" value="C2"/>
    <property type="match status" value="1"/>
</dbReference>
<dbReference type="CDD" id="cd04049">
    <property type="entry name" value="C2_putative_Elicitor-responsive_gene"/>
    <property type="match status" value="1"/>
</dbReference>
<dbReference type="Gene3D" id="1.10.630.10">
    <property type="entry name" value="Cytochrome P450"/>
    <property type="match status" value="1"/>
</dbReference>
<dbReference type="InterPro" id="IPR035892">
    <property type="entry name" value="C2_domain_sf"/>
</dbReference>
<dbReference type="EMBL" id="JBBPBM010000185">
    <property type="protein sequence ID" value="KAK8501562.1"/>
    <property type="molecule type" value="Genomic_DNA"/>
</dbReference>
<feature type="domain" description="C2" evidence="3">
    <location>
        <begin position="1"/>
        <end position="110"/>
    </location>
</feature>
<dbReference type="Proteomes" id="UP001472677">
    <property type="component" value="Unassembled WGS sequence"/>
</dbReference>
<dbReference type="SUPFAM" id="SSF48264">
    <property type="entry name" value="Cytochrome P450"/>
    <property type="match status" value="1"/>
</dbReference>
<dbReference type="PANTHER" id="PTHR46502">
    <property type="entry name" value="C2 DOMAIN-CONTAINING"/>
    <property type="match status" value="1"/>
</dbReference>
<name>A0ABR2B5Q6_9ROSI</name>
<dbReference type="Pfam" id="PF00067">
    <property type="entry name" value="p450"/>
    <property type="match status" value="1"/>
</dbReference>
<dbReference type="InterPro" id="IPR036396">
    <property type="entry name" value="Cyt_P450_sf"/>
</dbReference>
<proteinExistence type="predicted"/>
<dbReference type="PROSITE" id="PS50004">
    <property type="entry name" value="C2"/>
    <property type="match status" value="1"/>
</dbReference>
<dbReference type="SMART" id="SM00239">
    <property type="entry name" value="C2"/>
    <property type="match status" value="1"/>
</dbReference>
<sequence length="213" mass="23494">MAFGILEVLLVGAKGLKDSDFLGDMDPYVILEYKGQEHKSSVARGDGSCPSWNEKFTFRVEYPGSGDDYKLVLKIMDKDTFSADDFVGQATIYVKDLLAIGAEEGNAEIHPAKQSVVNAENRYCGDITVGVAFTREAEGNDGEEYGGSDTTTTTIDWAMAELLKHAGAMKKVQEEVRNVAGNKSRVDMEDINRMEYLKCVIKETLRLHPPVIV</sequence>
<protein>
    <recommendedName>
        <fullName evidence="3">C2 domain-containing protein</fullName>
    </recommendedName>
</protein>
<keyword evidence="1" id="KW-0479">Metal-binding</keyword>
<dbReference type="SUPFAM" id="SSF49562">
    <property type="entry name" value="C2 domain (Calcium/lipid-binding domain, CaLB)"/>
    <property type="match status" value="1"/>
</dbReference>
<evidence type="ECO:0000313" key="4">
    <source>
        <dbReference type="EMBL" id="KAK8501562.1"/>
    </source>
</evidence>
<evidence type="ECO:0000259" key="3">
    <source>
        <dbReference type="PROSITE" id="PS50004"/>
    </source>
</evidence>
<dbReference type="InterPro" id="IPR001128">
    <property type="entry name" value="Cyt_P450"/>
</dbReference>
<evidence type="ECO:0000256" key="2">
    <source>
        <dbReference type="ARBA" id="ARBA00022837"/>
    </source>
</evidence>
<comment type="caution">
    <text evidence="4">The sequence shown here is derived from an EMBL/GenBank/DDBJ whole genome shotgun (WGS) entry which is preliminary data.</text>
</comment>
<accession>A0ABR2B5Q6</accession>
<keyword evidence="5" id="KW-1185">Reference proteome</keyword>